<protein>
    <submittedName>
        <fullName evidence="2">Uncharacterized protein</fullName>
    </submittedName>
</protein>
<evidence type="ECO:0000256" key="1">
    <source>
        <dbReference type="SAM" id="MobiDB-lite"/>
    </source>
</evidence>
<evidence type="ECO:0000313" key="3">
    <source>
        <dbReference type="Proteomes" id="UP000737420"/>
    </source>
</evidence>
<dbReference type="EMBL" id="BPOP01000066">
    <property type="protein sequence ID" value="GJB93932.1"/>
    <property type="molecule type" value="Genomic_DNA"/>
</dbReference>
<feature type="compositionally biased region" description="Basic and acidic residues" evidence="1">
    <location>
        <begin position="20"/>
        <end position="38"/>
    </location>
</feature>
<reference evidence="2 3" key="1">
    <citation type="submission" date="2021-07" db="EMBL/GenBank/DDBJ databases">
        <title>Draft genome sequence of carbapenem-resistant Aeromonas spp. in Japan.</title>
        <authorList>
            <person name="Maehana S."/>
            <person name="Suzuki M."/>
            <person name="Kitasato H."/>
        </authorList>
    </citation>
    <scope>NUCLEOTIDE SEQUENCE [LARGE SCALE GENOMIC DNA]</scope>
    <source>
        <strain evidence="2 3">KAM382</strain>
    </source>
</reference>
<organism evidence="2 3">
    <name type="scientific">Aeromonas caviae</name>
    <name type="common">Aeromonas punctata</name>
    <dbReference type="NCBI Taxonomy" id="648"/>
    <lineage>
        <taxon>Bacteria</taxon>
        <taxon>Pseudomonadati</taxon>
        <taxon>Pseudomonadota</taxon>
        <taxon>Gammaproteobacteria</taxon>
        <taxon>Aeromonadales</taxon>
        <taxon>Aeromonadaceae</taxon>
        <taxon>Aeromonas</taxon>
    </lineage>
</organism>
<dbReference type="AlphaFoldDB" id="A0ABD0BDS3"/>
<evidence type="ECO:0000313" key="2">
    <source>
        <dbReference type="EMBL" id="GJB93932.1"/>
    </source>
</evidence>
<gene>
    <name evidence="2" type="ORF">KAM382_39930</name>
</gene>
<feature type="region of interest" description="Disordered" evidence="1">
    <location>
        <begin position="20"/>
        <end position="72"/>
    </location>
</feature>
<sequence length="72" mass="7890">MRPGAGPWLCGTKAFIQTRREQGEQAEKRGKEVKEKVVGSEAQGRRARGKTWRQWPVDSRAPAEGGGGEEPA</sequence>
<dbReference type="Proteomes" id="UP000737420">
    <property type="component" value="Unassembled WGS sequence"/>
</dbReference>
<comment type="caution">
    <text evidence="2">The sequence shown here is derived from an EMBL/GenBank/DDBJ whole genome shotgun (WGS) entry which is preliminary data.</text>
</comment>
<name>A0ABD0BDS3_AERCA</name>
<accession>A0ABD0BDS3</accession>
<proteinExistence type="predicted"/>